<keyword evidence="7" id="KW-1185">Reference proteome</keyword>
<evidence type="ECO:0000256" key="2">
    <source>
        <dbReference type="ARBA" id="ARBA00008351"/>
    </source>
</evidence>
<proteinExistence type="inferred from homology"/>
<comment type="function">
    <text evidence="1">May protect the nitrogenase Fe-Mo protein from oxidative damage.</text>
</comment>
<sequence>MLDEMNALSSAEDLFTFLLLPYDPAVLDRARLHVMKRMGEYLARIDMDGLDDDAVFLEARKALKTAHADFVASTPRAEKTLKVYARKPANMVQISPVQFAPQ</sequence>
<dbReference type="Proteomes" id="UP000466730">
    <property type="component" value="Unassembled WGS sequence"/>
</dbReference>
<reference evidence="6 7" key="1">
    <citation type="submission" date="2019-11" db="EMBL/GenBank/DDBJ databases">
        <title>Draft Whole-Genome sequence of the marine photosynthetic bacterium Rhodovulum strictum DSM 11289.</title>
        <authorList>
            <person name="Kyndt J.A."/>
            <person name="Meyer T.E."/>
        </authorList>
    </citation>
    <scope>NUCLEOTIDE SEQUENCE [LARGE SCALE GENOMIC DNA]</scope>
    <source>
        <strain evidence="6 7">DSM 11289</strain>
    </source>
</reference>
<evidence type="ECO:0000256" key="3">
    <source>
        <dbReference type="ARBA" id="ARBA00011284"/>
    </source>
</evidence>
<dbReference type="EMBL" id="WJPO01000020">
    <property type="protein sequence ID" value="MRH21811.1"/>
    <property type="molecule type" value="Genomic_DNA"/>
</dbReference>
<evidence type="ECO:0000313" key="6">
    <source>
        <dbReference type="EMBL" id="MRH21811.1"/>
    </source>
</evidence>
<name>A0A844B6G2_9RHOB</name>
<dbReference type="Pfam" id="PF03206">
    <property type="entry name" value="NifW"/>
    <property type="match status" value="1"/>
</dbReference>
<evidence type="ECO:0000256" key="4">
    <source>
        <dbReference type="ARBA" id="ARBA00016274"/>
    </source>
</evidence>
<gene>
    <name evidence="6" type="ORF">GH815_12470</name>
</gene>
<comment type="subunit">
    <text evidence="3">Homotrimer; associates with NifD.</text>
</comment>
<dbReference type="InterPro" id="IPR004893">
    <property type="entry name" value="NifW"/>
</dbReference>
<dbReference type="PIRSF" id="PIRSF005790">
    <property type="entry name" value="NifW"/>
    <property type="match status" value="1"/>
</dbReference>
<comment type="similarity">
    <text evidence="2">Belongs to the NifW family.</text>
</comment>
<accession>A0A844B6G2</accession>
<evidence type="ECO:0000256" key="5">
    <source>
        <dbReference type="ARBA" id="ARBA00023231"/>
    </source>
</evidence>
<evidence type="ECO:0000256" key="1">
    <source>
        <dbReference type="ARBA" id="ARBA00002247"/>
    </source>
</evidence>
<evidence type="ECO:0000313" key="7">
    <source>
        <dbReference type="Proteomes" id="UP000466730"/>
    </source>
</evidence>
<dbReference type="AlphaFoldDB" id="A0A844B6G2"/>
<keyword evidence="5" id="KW-0535">Nitrogen fixation</keyword>
<organism evidence="6 7">
    <name type="scientific">Rhodovulum strictum</name>
    <dbReference type="NCBI Taxonomy" id="58314"/>
    <lineage>
        <taxon>Bacteria</taxon>
        <taxon>Pseudomonadati</taxon>
        <taxon>Pseudomonadota</taxon>
        <taxon>Alphaproteobacteria</taxon>
        <taxon>Rhodobacterales</taxon>
        <taxon>Paracoccaceae</taxon>
        <taxon>Rhodovulum</taxon>
    </lineage>
</organism>
<comment type="caution">
    <text evidence="6">The sequence shown here is derived from an EMBL/GenBank/DDBJ whole genome shotgun (WGS) entry which is preliminary data.</text>
</comment>
<protein>
    <recommendedName>
        <fullName evidence="4">Nitrogenase-stabilizing/protective protein NifW</fullName>
    </recommendedName>
</protein>
<dbReference type="GO" id="GO:0009399">
    <property type="term" value="P:nitrogen fixation"/>
    <property type="evidence" value="ECO:0007669"/>
    <property type="project" value="InterPro"/>
</dbReference>